<evidence type="ECO:0008006" key="2">
    <source>
        <dbReference type="Google" id="ProtNLM"/>
    </source>
</evidence>
<reference evidence="1" key="1">
    <citation type="journal article" date="2009" name="Plant Mol. Biol.">
        <title>Insights into corn genes derived from large-scale cDNA sequencing.</title>
        <authorList>
            <person name="Alexandrov N.N."/>
            <person name="Brover V.V."/>
            <person name="Freidin S."/>
            <person name="Troukhan M.E."/>
            <person name="Tatarinova T.V."/>
            <person name="Zhang H."/>
            <person name="Swaller T.J."/>
            <person name="Lu Y.P."/>
            <person name="Bouck J."/>
            <person name="Flavell R.B."/>
            <person name="Feldmann K.A."/>
        </authorList>
    </citation>
    <scope>NUCLEOTIDE SEQUENCE</scope>
</reference>
<dbReference type="SUPFAM" id="SSF48371">
    <property type="entry name" value="ARM repeat"/>
    <property type="match status" value="1"/>
</dbReference>
<sequence length="141" mass="15584">MEAARAKDTKERLAGVERLHEVLDVAARRGLTAAEVTALVDHCMDLTRDANFRIAQGGLQALSVVAVVAGDHFKIHLNSLVPAAVERLGDSKQPVRNAARQLLITLMEEMYKHMGSQFHEALQRHNLPSYMMSKANLKETA</sequence>
<dbReference type="GO" id="GO:0000278">
    <property type="term" value="P:mitotic cell cycle"/>
    <property type="evidence" value="ECO:0007669"/>
    <property type="project" value="UniProtKB-ARBA"/>
</dbReference>
<accession>B6T1X3</accession>
<dbReference type="PANTHER" id="PTHR21567">
    <property type="entry name" value="CLASP"/>
    <property type="match status" value="1"/>
</dbReference>
<evidence type="ECO:0000313" key="1">
    <source>
        <dbReference type="EMBL" id="ACG31106.1"/>
    </source>
</evidence>
<dbReference type="Pfam" id="PF21040">
    <property type="entry name" value="CEP104-like_TOG"/>
    <property type="match status" value="1"/>
</dbReference>
<dbReference type="Gene3D" id="1.25.10.10">
    <property type="entry name" value="Leucine-rich Repeat Variant"/>
    <property type="match status" value="1"/>
</dbReference>
<dbReference type="AlphaFoldDB" id="B6T1X3"/>
<dbReference type="PANTHER" id="PTHR21567:SF9">
    <property type="entry name" value="CLIP-ASSOCIATING PROTEIN"/>
    <property type="match status" value="1"/>
</dbReference>
<organism evidence="1">
    <name type="scientific">Zea mays</name>
    <name type="common">Maize</name>
    <dbReference type="NCBI Taxonomy" id="4577"/>
    <lineage>
        <taxon>Eukaryota</taxon>
        <taxon>Viridiplantae</taxon>
        <taxon>Streptophyta</taxon>
        <taxon>Embryophyta</taxon>
        <taxon>Tracheophyta</taxon>
        <taxon>Spermatophyta</taxon>
        <taxon>Magnoliopsida</taxon>
        <taxon>Liliopsida</taxon>
        <taxon>Poales</taxon>
        <taxon>Poaceae</taxon>
        <taxon>PACMAD clade</taxon>
        <taxon>Panicoideae</taxon>
        <taxon>Andropogonodae</taxon>
        <taxon>Andropogoneae</taxon>
        <taxon>Tripsacinae</taxon>
        <taxon>Zea</taxon>
    </lineage>
</organism>
<dbReference type="InterPro" id="IPR011989">
    <property type="entry name" value="ARM-like"/>
</dbReference>
<proteinExistence type="evidence at transcript level"/>
<dbReference type="GO" id="GO:0005819">
    <property type="term" value="C:spindle"/>
    <property type="evidence" value="ECO:0007669"/>
    <property type="project" value="UniProtKB-ARBA"/>
</dbReference>
<protein>
    <recommendedName>
        <fullName evidence="2">TOG domain-containing protein</fullName>
    </recommendedName>
</protein>
<name>B6T1X3_MAIZE</name>
<dbReference type="EMBL" id="EU958988">
    <property type="protein sequence ID" value="ACG31106.1"/>
    <property type="molecule type" value="mRNA"/>
</dbReference>
<dbReference type="InterPro" id="IPR016024">
    <property type="entry name" value="ARM-type_fold"/>
</dbReference>